<dbReference type="InterPro" id="IPR053168">
    <property type="entry name" value="Glutamic_endopeptidase"/>
</dbReference>
<proteinExistence type="predicted"/>
<reference evidence="4 5" key="1">
    <citation type="submission" date="2018-06" db="EMBL/GenBank/DDBJ databases">
        <title>Genomic Encyclopedia of Archaeal and Bacterial Type Strains, Phase II (KMG-II): from individual species to whole genera.</title>
        <authorList>
            <person name="Goeker M."/>
        </authorList>
    </citation>
    <scope>NUCLEOTIDE SEQUENCE [LARGE SCALE GENOMIC DNA]</scope>
    <source>
        <strain evidence="4 5">ATCC BAA-1881</strain>
    </source>
</reference>
<sequence>MRQKPGSRVFLVLVLTCCLLFMCFGTAFARSEQTGVKKEYTCVKAPQVALPRVQTDIKQTSARKPAAKPICPAGQVPQPVAKKSGKHAPPMPQQATISAGYHYVTGIQNVESLGTPADFTQHQPYLSSQDYHTLAEIAALNYGPHGRQIVEIGWTVDRAVNNGDDKPHLFVFSWVNDQGNCYNGCGFVQVSNAHYPGMQLASDGSLHHYAIYHYQGNWWLNYDNDWIGYFPDSIWTSKGEDFSKTTQLQWFGEVASGGGSHTQMGNGIFGSQNGSARIQSMYVYTTANTAVTANVNVSAGETSCFDYGWIQQPNAFRYGGPGC</sequence>
<dbReference type="InterPro" id="IPR004314">
    <property type="entry name" value="Neprosin"/>
</dbReference>
<protein>
    <submittedName>
        <fullName evidence="4">Uncharacterized protein DUF239</fullName>
    </submittedName>
</protein>
<dbReference type="Pfam" id="PF03080">
    <property type="entry name" value="Neprosin"/>
    <property type="match status" value="1"/>
</dbReference>
<feature type="chain" id="PRO_5016285550" evidence="2">
    <location>
        <begin position="30"/>
        <end position="323"/>
    </location>
</feature>
<feature type="region of interest" description="Disordered" evidence="1">
    <location>
        <begin position="67"/>
        <end position="91"/>
    </location>
</feature>
<feature type="domain" description="Neprosin PEP catalytic" evidence="3">
    <location>
        <begin position="91"/>
        <end position="323"/>
    </location>
</feature>
<dbReference type="EMBL" id="QKUF01000008">
    <property type="protein sequence ID" value="PZW29458.1"/>
    <property type="molecule type" value="Genomic_DNA"/>
</dbReference>
<evidence type="ECO:0000256" key="1">
    <source>
        <dbReference type="SAM" id="MobiDB-lite"/>
    </source>
</evidence>
<name>A0A326U7M7_THEHA</name>
<evidence type="ECO:0000313" key="4">
    <source>
        <dbReference type="EMBL" id="PZW29458.1"/>
    </source>
</evidence>
<gene>
    <name evidence="4" type="ORF">EI42_02753</name>
</gene>
<dbReference type="AlphaFoldDB" id="A0A326U7M7"/>
<keyword evidence="5" id="KW-1185">Reference proteome</keyword>
<dbReference type="PANTHER" id="PTHR31589:SF110">
    <property type="entry name" value="PROTEIN, PUTATIVE (DUF239)-RELATED"/>
    <property type="match status" value="1"/>
</dbReference>
<dbReference type="PANTHER" id="PTHR31589">
    <property type="entry name" value="PROTEIN, PUTATIVE (DUF239)-RELATED-RELATED"/>
    <property type="match status" value="1"/>
</dbReference>
<dbReference type="PROSITE" id="PS52045">
    <property type="entry name" value="NEPROSIN_PEP_CD"/>
    <property type="match status" value="1"/>
</dbReference>
<dbReference type="RefSeq" id="WP_170142603.1">
    <property type="nucleotide sequence ID" value="NZ_BIFX01000001.1"/>
</dbReference>
<feature type="signal peptide" evidence="2">
    <location>
        <begin position="1"/>
        <end position="29"/>
    </location>
</feature>
<evidence type="ECO:0000256" key="2">
    <source>
        <dbReference type="SAM" id="SignalP"/>
    </source>
</evidence>
<comment type="caution">
    <text evidence="4">The sequence shown here is derived from an EMBL/GenBank/DDBJ whole genome shotgun (WGS) entry which is preliminary data.</text>
</comment>
<keyword evidence="2" id="KW-0732">Signal</keyword>
<evidence type="ECO:0000259" key="3">
    <source>
        <dbReference type="PROSITE" id="PS52045"/>
    </source>
</evidence>
<evidence type="ECO:0000313" key="5">
    <source>
        <dbReference type="Proteomes" id="UP000248806"/>
    </source>
</evidence>
<dbReference type="Proteomes" id="UP000248806">
    <property type="component" value="Unassembled WGS sequence"/>
</dbReference>
<accession>A0A326U7M7</accession>
<organism evidence="4 5">
    <name type="scientific">Thermosporothrix hazakensis</name>
    <dbReference type="NCBI Taxonomy" id="644383"/>
    <lineage>
        <taxon>Bacteria</taxon>
        <taxon>Bacillati</taxon>
        <taxon>Chloroflexota</taxon>
        <taxon>Ktedonobacteria</taxon>
        <taxon>Ktedonobacterales</taxon>
        <taxon>Thermosporotrichaceae</taxon>
        <taxon>Thermosporothrix</taxon>
    </lineage>
</organism>